<dbReference type="EMBL" id="LNFO01005750">
    <property type="protein sequence ID" value="KUF76578.1"/>
    <property type="molecule type" value="Genomic_DNA"/>
</dbReference>
<dbReference type="InterPro" id="IPR027248">
    <property type="entry name" value="Sm_D2"/>
</dbReference>
<evidence type="ECO:0000256" key="6">
    <source>
        <dbReference type="ARBA" id="ARBA00023187"/>
    </source>
</evidence>
<keyword evidence="7" id="KW-0539">Nucleus</keyword>
<dbReference type="InterPro" id="IPR047575">
    <property type="entry name" value="Sm"/>
</dbReference>
<keyword evidence="5" id="KW-0507">mRNA processing</keyword>
<keyword evidence="4" id="KW-0963">Cytoplasm</keyword>
<evidence type="ECO:0000256" key="2">
    <source>
        <dbReference type="ARBA" id="ARBA00004514"/>
    </source>
</evidence>
<keyword evidence="8 11" id="KW-0687">Ribonucleoprotein</keyword>
<feature type="domain" description="Sm" evidence="10">
    <location>
        <begin position="32"/>
        <end position="118"/>
    </location>
</feature>
<dbReference type="SUPFAM" id="SSF81383">
    <property type="entry name" value="F-box domain"/>
    <property type="match status" value="1"/>
</dbReference>
<dbReference type="Proteomes" id="UP000052943">
    <property type="component" value="Unassembled WGS sequence"/>
</dbReference>
<organism evidence="11 12">
    <name type="scientific">Phytophthora nicotianae</name>
    <name type="common">Potato buckeye rot agent</name>
    <name type="synonym">Phytophthora parasitica</name>
    <dbReference type="NCBI Taxonomy" id="4792"/>
    <lineage>
        <taxon>Eukaryota</taxon>
        <taxon>Sar</taxon>
        <taxon>Stramenopiles</taxon>
        <taxon>Oomycota</taxon>
        <taxon>Peronosporomycetes</taxon>
        <taxon>Peronosporales</taxon>
        <taxon>Peronosporaceae</taxon>
        <taxon>Phytophthora</taxon>
    </lineage>
</organism>
<dbReference type="GO" id="GO:0030532">
    <property type="term" value="C:small nuclear ribonucleoprotein complex"/>
    <property type="evidence" value="ECO:0007669"/>
    <property type="project" value="InterPro"/>
</dbReference>
<dbReference type="STRING" id="4790.A0A0W8BXL5"/>
<dbReference type="GO" id="GO:0008380">
    <property type="term" value="P:RNA splicing"/>
    <property type="evidence" value="ECO:0007669"/>
    <property type="project" value="UniProtKB-KW"/>
</dbReference>
<dbReference type="AlphaFoldDB" id="A0A0W8BXL5"/>
<dbReference type="FunFam" id="2.30.30.100:FF:000020">
    <property type="entry name" value="Small nuclear ribonucleoprotein Sm D2"/>
    <property type="match status" value="1"/>
</dbReference>
<name>A0A0W8BXL5_PHYNI</name>
<evidence type="ECO:0000256" key="7">
    <source>
        <dbReference type="ARBA" id="ARBA00023242"/>
    </source>
</evidence>
<reference evidence="11 12" key="1">
    <citation type="submission" date="2015-11" db="EMBL/GenBank/DDBJ databases">
        <title>Genomes and virulence difference between two physiological races of Phytophthora nicotianae.</title>
        <authorList>
            <person name="Liu H."/>
            <person name="Ma X."/>
            <person name="Yu H."/>
            <person name="Fang D."/>
            <person name="Li Y."/>
            <person name="Wang X."/>
            <person name="Wang W."/>
            <person name="Dong Y."/>
            <person name="Xiao B."/>
        </authorList>
    </citation>
    <scope>NUCLEOTIDE SEQUENCE [LARGE SCALE GENOMIC DNA]</scope>
    <source>
        <strain evidence="12">race 0</strain>
    </source>
</reference>
<gene>
    <name evidence="11" type="ORF">AM587_10012329</name>
</gene>
<comment type="similarity">
    <text evidence="3">Belongs to the snRNP core protein family.</text>
</comment>
<proteinExistence type="inferred from homology"/>
<evidence type="ECO:0000256" key="4">
    <source>
        <dbReference type="ARBA" id="ARBA00022490"/>
    </source>
</evidence>
<dbReference type="InterPro" id="IPR010920">
    <property type="entry name" value="LSM_dom_sf"/>
</dbReference>
<evidence type="ECO:0000256" key="3">
    <source>
        <dbReference type="ARBA" id="ARBA00008146"/>
    </source>
</evidence>
<dbReference type="CDD" id="cd01720">
    <property type="entry name" value="Sm_D2"/>
    <property type="match status" value="1"/>
</dbReference>
<comment type="caution">
    <text evidence="11">The sequence shown here is derived from an EMBL/GenBank/DDBJ whole genome shotgun (WGS) entry which is preliminary data.</text>
</comment>
<dbReference type="Gene3D" id="1.20.1280.50">
    <property type="match status" value="1"/>
</dbReference>
<evidence type="ECO:0000256" key="5">
    <source>
        <dbReference type="ARBA" id="ARBA00022664"/>
    </source>
</evidence>
<evidence type="ECO:0000256" key="8">
    <source>
        <dbReference type="ARBA" id="ARBA00023274"/>
    </source>
</evidence>
<dbReference type="InterPro" id="IPR036047">
    <property type="entry name" value="F-box-like_dom_sf"/>
</dbReference>
<dbReference type="PROSITE" id="PS52002">
    <property type="entry name" value="SM"/>
    <property type="match status" value="1"/>
</dbReference>
<dbReference type="Gene3D" id="2.30.30.100">
    <property type="match status" value="1"/>
</dbReference>
<dbReference type="GO" id="GO:0006397">
    <property type="term" value="P:mRNA processing"/>
    <property type="evidence" value="ECO:0007669"/>
    <property type="project" value="UniProtKB-KW"/>
</dbReference>
<comment type="subcellular location">
    <subcellularLocation>
        <location evidence="2">Cytoplasm</location>
        <location evidence="2">Cytosol</location>
    </subcellularLocation>
    <subcellularLocation>
        <location evidence="1">Nucleus</location>
    </subcellularLocation>
</comment>
<evidence type="ECO:0000259" key="10">
    <source>
        <dbReference type="PROSITE" id="PS52002"/>
    </source>
</evidence>
<evidence type="ECO:0000313" key="11">
    <source>
        <dbReference type="EMBL" id="KUF76578.1"/>
    </source>
</evidence>
<sequence>MFVSSSYAACSTGESEFKRVQEDEEEFQKGPLSVLMHSVKNNSQVLINVRNNHKLLARVKAFDRHCNMVLENVKEMWTEVPKAGKGKKAAKPVNKDRFVSKMFLRGDSVIIHVAETTSSALIILYLLVDPSTCSPAVPMSSLLELPSELLELNVCQCLDVVSVSQLSLVNRSVHQDITHCSKLWETLVARHFGYVNKPAQAQSNSDNSEISWREVFIAGWQDYWMLTPATLQESDVLHVYHQKLRLQPREAQIRQEIVLMLGLRRIPTSVKLIQLYANVIRQAHLVPRVGAASTARALRRLAL</sequence>
<protein>
    <recommendedName>
        <fullName evidence="9">snRNP core protein D2</fullName>
    </recommendedName>
</protein>
<evidence type="ECO:0000256" key="9">
    <source>
        <dbReference type="ARBA" id="ARBA00033125"/>
    </source>
</evidence>
<accession>A0A0W8BXL5</accession>
<dbReference type="GO" id="GO:0003723">
    <property type="term" value="F:RNA binding"/>
    <property type="evidence" value="ECO:0007669"/>
    <property type="project" value="InterPro"/>
</dbReference>
<keyword evidence="6" id="KW-0508">mRNA splicing</keyword>
<dbReference type="Pfam" id="PF01423">
    <property type="entry name" value="LSM"/>
    <property type="match status" value="1"/>
</dbReference>
<dbReference type="InterPro" id="IPR001163">
    <property type="entry name" value="Sm_dom_euk/arc"/>
</dbReference>
<dbReference type="OrthoDB" id="152766at2759"/>
<evidence type="ECO:0000313" key="12">
    <source>
        <dbReference type="Proteomes" id="UP000052943"/>
    </source>
</evidence>
<dbReference type="SMART" id="SM00651">
    <property type="entry name" value="Sm"/>
    <property type="match status" value="1"/>
</dbReference>
<dbReference type="PANTHER" id="PTHR12777">
    <property type="entry name" value="SMALL NUCLEAR RIBONUCLEOPROTEIN SM D2"/>
    <property type="match status" value="1"/>
</dbReference>
<evidence type="ECO:0000256" key="1">
    <source>
        <dbReference type="ARBA" id="ARBA00004123"/>
    </source>
</evidence>
<dbReference type="SUPFAM" id="SSF50182">
    <property type="entry name" value="Sm-like ribonucleoproteins"/>
    <property type="match status" value="1"/>
</dbReference>
<dbReference type="GO" id="GO:0005829">
    <property type="term" value="C:cytosol"/>
    <property type="evidence" value="ECO:0007669"/>
    <property type="project" value="UniProtKB-SubCell"/>
</dbReference>